<comment type="caution">
    <text evidence="2">The sequence shown here is derived from an EMBL/GenBank/DDBJ whole genome shotgun (WGS) entry which is preliminary data.</text>
</comment>
<name>A0AA39II57_9BILA</name>
<dbReference type="Proteomes" id="UP001175271">
    <property type="component" value="Unassembled WGS sequence"/>
</dbReference>
<protein>
    <submittedName>
        <fullName evidence="2">Uncharacterized protein</fullName>
    </submittedName>
</protein>
<evidence type="ECO:0000256" key="1">
    <source>
        <dbReference type="SAM" id="MobiDB-lite"/>
    </source>
</evidence>
<reference evidence="2" key="1">
    <citation type="submission" date="2023-06" db="EMBL/GenBank/DDBJ databases">
        <title>Genomic analysis of the entomopathogenic nematode Steinernema hermaphroditum.</title>
        <authorList>
            <person name="Schwarz E.M."/>
            <person name="Heppert J.K."/>
            <person name="Baniya A."/>
            <person name="Schwartz H.T."/>
            <person name="Tan C.-H."/>
            <person name="Antoshechkin I."/>
            <person name="Sternberg P.W."/>
            <person name="Goodrich-Blair H."/>
            <person name="Dillman A.R."/>
        </authorList>
    </citation>
    <scope>NUCLEOTIDE SEQUENCE</scope>
    <source>
        <strain evidence="2">PS9179</strain>
        <tissue evidence="2">Whole animal</tissue>
    </source>
</reference>
<feature type="compositionally biased region" description="Polar residues" evidence="1">
    <location>
        <begin position="101"/>
        <end position="122"/>
    </location>
</feature>
<accession>A0AA39II57</accession>
<gene>
    <name evidence="2" type="ORF">QR680_008856</name>
</gene>
<keyword evidence="3" id="KW-1185">Reference proteome</keyword>
<sequence length="156" mass="17774">MEGVEDMREAQKKAQEAKKAVLLYEPWMDHKVKSPSIREYVESPGVFPKIGPRSQFKFDSGYLKTVSKTPTPVDMATPEPTTDELQQVPVAIKRTYASVPTPVTVNSPSRSPSESNTTTKKSNFGDFYKWLWNGREDDIDQGLIEKMLFKTRTSRR</sequence>
<evidence type="ECO:0000313" key="3">
    <source>
        <dbReference type="Proteomes" id="UP001175271"/>
    </source>
</evidence>
<dbReference type="AlphaFoldDB" id="A0AA39II57"/>
<organism evidence="2 3">
    <name type="scientific">Steinernema hermaphroditum</name>
    <dbReference type="NCBI Taxonomy" id="289476"/>
    <lineage>
        <taxon>Eukaryota</taxon>
        <taxon>Metazoa</taxon>
        <taxon>Ecdysozoa</taxon>
        <taxon>Nematoda</taxon>
        <taxon>Chromadorea</taxon>
        <taxon>Rhabditida</taxon>
        <taxon>Tylenchina</taxon>
        <taxon>Panagrolaimomorpha</taxon>
        <taxon>Strongyloidoidea</taxon>
        <taxon>Steinernematidae</taxon>
        <taxon>Steinernema</taxon>
    </lineage>
</organism>
<evidence type="ECO:0000313" key="2">
    <source>
        <dbReference type="EMBL" id="KAK0424792.1"/>
    </source>
</evidence>
<feature type="region of interest" description="Disordered" evidence="1">
    <location>
        <begin position="99"/>
        <end position="122"/>
    </location>
</feature>
<proteinExistence type="predicted"/>
<dbReference type="EMBL" id="JAUCMV010000001">
    <property type="protein sequence ID" value="KAK0424792.1"/>
    <property type="molecule type" value="Genomic_DNA"/>
</dbReference>